<keyword evidence="2" id="KW-0812">Transmembrane</keyword>
<feature type="compositionally biased region" description="Basic and acidic residues" evidence="1">
    <location>
        <begin position="235"/>
        <end position="248"/>
    </location>
</feature>
<keyword evidence="2" id="KW-0472">Membrane</keyword>
<evidence type="ECO:0000313" key="4">
    <source>
        <dbReference type="Proteomes" id="UP000308549"/>
    </source>
</evidence>
<sequence length="454" mass="49850">MAPMPPALAFIDARYIETSDISEDIPTLSLSSLELDKRSTESSPPKAQPRLQSRGEDSPFTSHKTLTARDASTTYKPGAGAKPASEFNNGGFFALFAIIGAAMVIASIWFFFWAKNGGFQYKEGDWDDYKSTVLRRKGPDGKTLSNATKSTKLGGGSSIAGTQHFKWQKQAAKSVVGRDEKGRKGMLGKRGWAKTHSITYSDDYMTESFGTNTVSDMTEVRTQADYNNGHSKRFRDRDVADYKREKPARVGGLNRVADGNGSHFASTIAGSETMSESSEQPILNHSRNQQKEKERAERKAREEAARMERRWKREAEKAAAALARENARAPPPPAHTSTKKSAAPASKPGVSKQRQSSRSRSPQKQSQPKQRDFSYTSGPASEVLSTAYTGSTSQSGTRTASYYNQYRPSNTASDYSTSERVGDGNGRTRQTSPKKGGRRNREGGYRRGADSDLD</sequence>
<keyword evidence="4" id="KW-1185">Reference proteome</keyword>
<evidence type="ECO:0000313" key="3">
    <source>
        <dbReference type="EMBL" id="TKA24333.1"/>
    </source>
</evidence>
<feature type="transmembrane region" description="Helical" evidence="2">
    <location>
        <begin position="92"/>
        <end position="112"/>
    </location>
</feature>
<protein>
    <submittedName>
        <fullName evidence="3">Uncharacterized protein</fullName>
    </submittedName>
</protein>
<evidence type="ECO:0000256" key="1">
    <source>
        <dbReference type="SAM" id="MobiDB-lite"/>
    </source>
</evidence>
<proteinExistence type="predicted"/>
<dbReference type="AlphaFoldDB" id="A0A4U0TQE7"/>
<dbReference type="EMBL" id="NAJL01000045">
    <property type="protein sequence ID" value="TKA24333.1"/>
    <property type="molecule type" value="Genomic_DNA"/>
</dbReference>
<feature type="compositionally biased region" description="Polar residues" evidence="1">
    <location>
        <begin position="59"/>
        <end position="75"/>
    </location>
</feature>
<keyword evidence="2" id="KW-1133">Transmembrane helix</keyword>
<feature type="compositionally biased region" description="Polar residues" evidence="1">
    <location>
        <begin position="373"/>
        <end position="419"/>
    </location>
</feature>
<dbReference type="Proteomes" id="UP000308549">
    <property type="component" value="Unassembled WGS sequence"/>
</dbReference>
<feature type="compositionally biased region" description="Basic and acidic residues" evidence="1">
    <location>
        <begin position="289"/>
        <end position="317"/>
    </location>
</feature>
<feature type="region of interest" description="Disordered" evidence="1">
    <location>
        <begin position="34"/>
        <end position="77"/>
    </location>
</feature>
<dbReference type="OrthoDB" id="5393404at2759"/>
<accession>A0A4U0TQE7</accession>
<reference evidence="3 4" key="1">
    <citation type="submission" date="2017-03" db="EMBL/GenBank/DDBJ databases">
        <title>Genomes of endolithic fungi from Antarctica.</title>
        <authorList>
            <person name="Coleine C."/>
            <person name="Masonjones S."/>
            <person name="Stajich J.E."/>
        </authorList>
    </citation>
    <scope>NUCLEOTIDE SEQUENCE [LARGE SCALE GENOMIC DNA]</scope>
    <source>
        <strain evidence="3 4">CCFEE 6315</strain>
    </source>
</reference>
<feature type="compositionally biased region" description="Low complexity" evidence="1">
    <location>
        <begin position="351"/>
        <end position="368"/>
    </location>
</feature>
<name>A0A4U0TQE7_9PEZI</name>
<organism evidence="3 4">
    <name type="scientific">Salinomyces thailandicus</name>
    <dbReference type="NCBI Taxonomy" id="706561"/>
    <lineage>
        <taxon>Eukaryota</taxon>
        <taxon>Fungi</taxon>
        <taxon>Dikarya</taxon>
        <taxon>Ascomycota</taxon>
        <taxon>Pezizomycotina</taxon>
        <taxon>Dothideomycetes</taxon>
        <taxon>Dothideomycetidae</taxon>
        <taxon>Mycosphaerellales</taxon>
        <taxon>Teratosphaeriaceae</taxon>
        <taxon>Salinomyces</taxon>
    </lineage>
</organism>
<feature type="compositionally biased region" description="Polar residues" evidence="1">
    <location>
        <begin position="263"/>
        <end position="287"/>
    </location>
</feature>
<comment type="caution">
    <text evidence="3">The sequence shown here is derived from an EMBL/GenBank/DDBJ whole genome shotgun (WGS) entry which is preliminary data.</text>
</comment>
<feature type="region of interest" description="Disordered" evidence="1">
    <location>
        <begin position="227"/>
        <end position="454"/>
    </location>
</feature>
<evidence type="ECO:0000256" key="2">
    <source>
        <dbReference type="SAM" id="Phobius"/>
    </source>
</evidence>
<feature type="compositionally biased region" description="Basic and acidic residues" evidence="1">
    <location>
        <begin position="439"/>
        <end position="454"/>
    </location>
</feature>
<gene>
    <name evidence="3" type="ORF">B0A50_06803</name>
</gene>